<dbReference type="UniPathway" id="UPA00934"/>
<gene>
    <name evidence="5" type="ORF">FEF65_09565</name>
</gene>
<dbReference type="Pfam" id="PF19567">
    <property type="entry name" value="CpsB_CapC"/>
    <property type="match status" value="1"/>
</dbReference>
<dbReference type="SUPFAM" id="SSF51556">
    <property type="entry name" value="Metallo-dependent hydrolases"/>
    <property type="match status" value="1"/>
</dbReference>
<evidence type="ECO:0000256" key="1">
    <source>
        <dbReference type="ARBA" id="ARBA00005750"/>
    </source>
</evidence>
<name>A0A5R9GM75_9PROT</name>
<dbReference type="InterPro" id="IPR032466">
    <property type="entry name" value="Metal_Hydrolase"/>
</dbReference>
<dbReference type="GO" id="GO:0045227">
    <property type="term" value="P:capsule polysaccharide biosynthetic process"/>
    <property type="evidence" value="ECO:0007669"/>
    <property type="project" value="UniProtKB-UniPathway"/>
</dbReference>
<reference evidence="5 6" key="1">
    <citation type="journal article" date="2019" name="Appl. Environ. Microbiol.">
        <title>Environmental Evidence and Genomic Insight of Iron-oxidizing Bacteria Preference Towards More Corrosion Resistant Stainless Steel at Higher Salinities.</title>
        <authorList>
            <person name="Garrison C.E."/>
            <person name="Price K.A."/>
            <person name="Field E.K."/>
        </authorList>
    </citation>
    <scope>NUCLEOTIDE SEQUENCE [LARGE SCALE GENOMIC DNA]</scope>
    <source>
        <strain evidence="5 6">P3</strain>
    </source>
</reference>
<organism evidence="5 6">
    <name type="scientific">Mariprofundus erugo</name>
    <dbReference type="NCBI Taxonomy" id="2528639"/>
    <lineage>
        <taxon>Bacteria</taxon>
        <taxon>Pseudomonadati</taxon>
        <taxon>Pseudomonadota</taxon>
        <taxon>Candidatius Mariprofundia</taxon>
        <taxon>Mariprofundales</taxon>
        <taxon>Mariprofundaceae</taxon>
        <taxon>Mariprofundus</taxon>
    </lineage>
</organism>
<protein>
    <recommendedName>
        <fullName evidence="2">protein-tyrosine-phosphatase</fullName>
        <ecNumber evidence="2">3.1.3.48</ecNumber>
    </recommendedName>
</protein>
<dbReference type="EC" id="3.1.3.48" evidence="2"/>
<dbReference type="PANTHER" id="PTHR39181">
    <property type="entry name" value="TYROSINE-PROTEIN PHOSPHATASE YWQE"/>
    <property type="match status" value="1"/>
</dbReference>
<dbReference type="PIRSF" id="PIRSF016557">
    <property type="entry name" value="Caps_synth_CpsB"/>
    <property type="match status" value="1"/>
</dbReference>
<keyword evidence="6" id="KW-1185">Reference proteome</keyword>
<keyword evidence="3" id="KW-0378">Hydrolase</keyword>
<proteinExistence type="inferred from homology"/>
<comment type="similarity">
    <text evidence="1">Belongs to the metallo-dependent hydrolases superfamily. CpsB/CapC family.</text>
</comment>
<evidence type="ECO:0000313" key="6">
    <source>
        <dbReference type="Proteomes" id="UP000306585"/>
    </source>
</evidence>
<dbReference type="Gene3D" id="3.20.20.140">
    <property type="entry name" value="Metal-dependent hydrolases"/>
    <property type="match status" value="1"/>
</dbReference>
<comment type="catalytic activity">
    <reaction evidence="4">
        <text>O-phospho-L-tyrosyl-[protein] + H2O = L-tyrosyl-[protein] + phosphate</text>
        <dbReference type="Rhea" id="RHEA:10684"/>
        <dbReference type="Rhea" id="RHEA-COMP:10136"/>
        <dbReference type="Rhea" id="RHEA-COMP:20101"/>
        <dbReference type="ChEBI" id="CHEBI:15377"/>
        <dbReference type="ChEBI" id="CHEBI:43474"/>
        <dbReference type="ChEBI" id="CHEBI:46858"/>
        <dbReference type="ChEBI" id="CHEBI:61978"/>
        <dbReference type="EC" id="3.1.3.48"/>
    </reaction>
</comment>
<dbReference type="EMBL" id="VBRY01000008">
    <property type="protein sequence ID" value="TLS66758.1"/>
    <property type="molecule type" value="Genomic_DNA"/>
</dbReference>
<dbReference type="GO" id="GO:0004725">
    <property type="term" value="F:protein tyrosine phosphatase activity"/>
    <property type="evidence" value="ECO:0007669"/>
    <property type="project" value="UniProtKB-EC"/>
</dbReference>
<evidence type="ECO:0000256" key="4">
    <source>
        <dbReference type="ARBA" id="ARBA00051722"/>
    </source>
</evidence>
<evidence type="ECO:0000256" key="3">
    <source>
        <dbReference type="ARBA" id="ARBA00022801"/>
    </source>
</evidence>
<dbReference type="PANTHER" id="PTHR39181:SF1">
    <property type="entry name" value="TYROSINE-PROTEIN PHOSPHATASE YWQE"/>
    <property type="match status" value="1"/>
</dbReference>
<dbReference type="RefSeq" id="WP_138239587.1">
    <property type="nucleotide sequence ID" value="NZ_VBRY01000008.1"/>
</dbReference>
<dbReference type="Proteomes" id="UP000306585">
    <property type="component" value="Unassembled WGS sequence"/>
</dbReference>
<evidence type="ECO:0000313" key="5">
    <source>
        <dbReference type="EMBL" id="TLS66758.1"/>
    </source>
</evidence>
<comment type="caution">
    <text evidence="5">The sequence shown here is derived from an EMBL/GenBank/DDBJ whole genome shotgun (WGS) entry which is preliminary data.</text>
</comment>
<accession>A0A5R9GM75</accession>
<sequence>MIDIHCHLLPGIDDGAGDMDQALALARLAVADGITHMVLTPHIQPGTYNNNRHSIEQVFEAFKAAVAEQGIPLQLAMAAEVRICPEILPMIADGSIPFFTAPDGKKTLLLEFPHSHIPPGSDKMIYWLRGKGVRCLIAHPERNKELMRNIDKLQPFLNMGCKLQVTAASVAGRFGEPPRVAAMKLLERGWVDLLATDAHNASHRPPQLKAGSLAAAAEIGEDAARAMVTTGPWAIVGGMFEVPSQS</sequence>
<dbReference type="GO" id="GO:0030145">
    <property type="term" value="F:manganese ion binding"/>
    <property type="evidence" value="ECO:0007669"/>
    <property type="project" value="InterPro"/>
</dbReference>
<dbReference type="AlphaFoldDB" id="A0A5R9GM75"/>
<dbReference type="InterPro" id="IPR016667">
    <property type="entry name" value="Caps_polysacc_synth_CpsB/CapC"/>
</dbReference>
<evidence type="ECO:0000256" key="2">
    <source>
        <dbReference type="ARBA" id="ARBA00013064"/>
    </source>
</evidence>